<dbReference type="PATRIC" id="fig|316.77.peg.266"/>
<dbReference type="PROSITE" id="PS50931">
    <property type="entry name" value="HTH_LYSR"/>
    <property type="match status" value="1"/>
</dbReference>
<dbReference type="InterPro" id="IPR036388">
    <property type="entry name" value="WH-like_DNA-bd_sf"/>
</dbReference>
<dbReference type="GO" id="GO:0003700">
    <property type="term" value="F:DNA-binding transcription factor activity"/>
    <property type="evidence" value="ECO:0007669"/>
    <property type="project" value="InterPro"/>
</dbReference>
<reference evidence="6 7" key="2">
    <citation type="submission" date="2014-03" db="EMBL/GenBank/DDBJ databases">
        <authorList>
            <person name="Baltrus D."/>
            <person name="Dougherty K."/>
        </authorList>
    </citation>
    <scope>NUCLEOTIDE SEQUENCE</scope>
    <source>
        <strain evidence="6 7">28a24</strain>
    </source>
</reference>
<comment type="similarity">
    <text evidence="1">Belongs to the LysR transcriptional regulatory family.</text>
</comment>
<evidence type="ECO:0000313" key="6">
    <source>
        <dbReference type="EMBL" id="AHL73805.1"/>
    </source>
</evidence>
<gene>
    <name evidence="6" type="ORF">CH92_01305</name>
</gene>
<keyword evidence="4" id="KW-0804">Transcription</keyword>
<dbReference type="GO" id="GO:0003677">
    <property type="term" value="F:DNA binding"/>
    <property type="evidence" value="ECO:0007669"/>
    <property type="project" value="UniProtKB-KW"/>
</dbReference>
<dbReference type="InterPro" id="IPR000847">
    <property type="entry name" value="LysR_HTH_N"/>
</dbReference>
<sequence>MQGFDLDQLRTLVAAVDAGSLSAAAPVRLLSQSTLSEQLRKLEERAGQTLLQRSKTGVVPTAAGERLLAHARQILALSDAAWRDLHGVSLEGEVRLGITGYFRASELIHLLARLGQQYPRLRLRTQIGKSDDIEAAYNRQALDLAIVMRVAERPIGEARVLRREPLVWAASPKNMLISANEPIPLALLPESCSLHRLARMQLDAHRQSYVVNHVASDVAGIQAAVAAGLGVACINASSLIRDSMVALADPALPPLPDVTFALLPPVSSKAQQAERLNALAEVVAQALMSSPPSTTAS</sequence>
<organism evidence="6 7">
    <name type="scientific">Stutzerimonas stutzeri</name>
    <name type="common">Pseudomonas stutzeri</name>
    <dbReference type="NCBI Taxonomy" id="316"/>
    <lineage>
        <taxon>Bacteria</taxon>
        <taxon>Pseudomonadati</taxon>
        <taxon>Pseudomonadota</taxon>
        <taxon>Gammaproteobacteria</taxon>
        <taxon>Pseudomonadales</taxon>
        <taxon>Pseudomonadaceae</taxon>
        <taxon>Stutzerimonas</taxon>
    </lineage>
</organism>
<evidence type="ECO:0000256" key="4">
    <source>
        <dbReference type="ARBA" id="ARBA00023163"/>
    </source>
</evidence>
<evidence type="ECO:0000256" key="1">
    <source>
        <dbReference type="ARBA" id="ARBA00009437"/>
    </source>
</evidence>
<dbReference type="RefSeq" id="WP_025239993.1">
    <property type="nucleotide sequence ID" value="NZ_CP007441.1"/>
</dbReference>
<proteinExistence type="inferred from homology"/>
<feature type="domain" description="HTH lysR-type" evidence="5">
    <location>
        <begin position="4"/>
        <end position="61"/>
    </location>
</feature>
<dbReference type="Gene3D" id="3.40.190.10">
    <property type="entry name" value="Periplasmic binding protein-like II"/>
    <property type="match status" value="2"/>
</dbReference>
<keyword evidence="3" id="KW-0238">DNA-binding</keyword>
<dbReference type="AlphaFoldDB" id="W8QTC3"/>
<keyword evidence="2" id="KW-0805">Transcription regulation</keyword>
<dbReference type="PANTHER" id="PTHR30579">
    <property type="entry name" value="TRANSCRIPTIONAL REGULATOR"/>
    <property type="match status" value="1"/>
</dbReference>
<dbReference type="SUPFAM" id="SSF46785">
    <property type="entry name" value="Winged helix' DNA-binding domain"/>
    <property type="match status" value="1"/>
</dbReference>
<dbReference type="EMBL" id="CP007441">
    <property type="protein sequence ID" value="AHL73805.1"/>
    <property type="molecule type" value="Genomic_DNA"/>
</dbReference>
<name>W8QTC3_STUST</name>
<reference evidence="7" key="1">
    <citation type="journal article" date="2014" name="Genome Announc.">
        <title>Complete Genome Sequence of the Highly Transformable Pseudomonas stutzeri Strain 28a24.</title>
        <authorList>
            <person name="Smith B.A."/>
            <person name="Dougherty K.M."/>
            <person name="Baltrus D.A."/>
        </authorList>
    </citation>
    <scope>NUCLEOTIDE SEQUENCE [LARGE SCALE GENOMIC DNA]</scope>
    <source>
        <strain evidence="7">28a24</strain>
    </source>
</reference>
<dbReference type="KEGG" id="pstt:CH92_01305"/>
<dbReference type="InterPro" id="IPR050176">
    <property type="entry name" value="LTTR"/>
</dbReference>
<dbReference type="SUPFAM" id="SSF53850">
    <property type="entry name" value="Periplasmic binding protein-like II"/>
    <property type="match status" value="1"/>
</dbReference>
<evidence type="ECO:0000256" key="2">
    <source>
        <dbReference type="ARBA" id="ARBA00023015"/>
    </source>
</evidence>
<evidence type="ECO:0000259" key="5">
    <source>
        <dbReference type="PROSITE" id="PS50931"/>
    </source>
</evidence>
<dbReference type="OrthoDB" id="5723059at2"/>
<evidence type="ECO:0000313" key="7">
    <source>
        <dbReference type="Proteomes" id="UP000019522"/>
    </source>
</evidence>
<dbReference type="Pfam" id="PF00126">
    <property type="entry name" value="HTH_1"/>
    <property type="match status" value="1"/>
</dbReference>
<dbReference type="InterPro" id="IPR036390">
    <property type="entry name" value="WH_DNA-bd_sf"/>
</dbReference>
<evidence type="ECO:0000256" key="3">
    <source>
        <dbReference type="ARBA" id="ARBA00023125"/>
    </source>
</evidence>
<dbReference type="InterPro" id="IPR005119">
    <property type="entry name" value="LysR_subst-bd"/>
</dbReference>
<protein>
    <submittedName>
        <fullName evidence="6">LysR family transcriptional regulator</fullName>
    </submittedName>
</protein>
<dbReference type="FunFam" id="1.10.10.10:FF:000001">
    <property type="entry name" value="LysR family transcriptional regulator"/>
    <property type="match status" value="1"/>
</dbReference>
<dbReference type="Gene3D" id="1.10.10.10">
    <property type="entry name" value="Winged helix-like DNA-binding domain superfamily/Winged helix DNA-binding domain"/>
    <property type="match status" value="1"/>
</dbReference>
<dbReference type="Pfam" id="PF03466">
    <property type="entry name" value="LysR_substrate"/>
    <property type="match status" value="1"/>
</dbReference>
<dbReference type="Proteomes" id="UP000019522">
    <property type="component" value="Chromosome"/>
</dbReference>
<accession>W8QTC3</accession>
<dbReference type="PANTHER" id="PTHR30579:SF7">
    <property type="entry name" value="HTH-TYPE TRANSCRIPTIONAL REGULATOR LRHA-RELATED"/>
    <property type="match status" value="1"/>
</dbReference>